<organism evidence="1 2">
    <name type="scientific">Candidatus Desulfosporosinus infrequens</name>
    <dbReference type="NCBI Taxonomy" id="2043169"/>
    <lineage>
        <taxon>Bacteria</taxon>
        <taxon>Bacillati</taxon>
        <taxon>Bacillota</taxon>
        <taxon>Clostridia</taxon>
        <taxon>Eubacteriales</taxon>
        <taxon>Desulfitobacteriaceae</taxon>
        <taxon>Desulfosporosinus</taxon>
    </lineage>
</organism>
<accession>A0A2U3L1P6</accession>
<name>A0A2U3L1P6_9FIRM</name>
<dbReference type="Proteomes" id="UP000238916">
    <property type="component" value="Unassembled WGS sequence"/>
</dbReference>
<sequence>MAASAFENNIVPISTGGGSTLEDRIGKSLGVTKGLRLINLIC</sequence>
<gene>
    <name evidence="1" type="ORF">SBF1_340016</name>
</gene>
<dbReference type="AlphaFoldDB" id="A0A2U3L1P6"/>
<evidence type="ECO:0000313" key="2">
    <source>
        <dbReference type="Proteomes" id="UP000238916"/>
    </source>
</evidence>
<proteinExistence type="predicted"/>
<evidence type="ECO:0000313" key="1">
    <source>
        <dbReference type="EMBL" id="SPF45823.1"/>
    </source>
</evidence>
<reference evidence="2" key="1">
    <citation type="submission" date="2018-02" db="EMBL/GenBank/DDBJ databases">
        <authorList>
            <person name="Hausmann B."/>
        </authorList>
    </citation>
    <scope>NUCLEOTIDE SEQUENCE [LARGE SCALE GENOMIC DNA]</scope>
    <source>
        <strain evidence="2">Peat soil MAG SbF1</strain>
    </source>
</reference>
<protein>
    <submittedName>
        <fullName evidence="1">Uncharacterized protein</fullName>
    </submittedName>
</protein>
<dbReference type="EMBL" id="OMOF01000268">
    <property type="protein sequence ID" value="SPF45823.1"/>
    <property type="molecule type" value="Genomic_DNA"/>
</dbReference>